<accession>A0A0K1PJ81</accession>
<keyword evidence="1" id="KW-0732">Signal</keyword>
<dbReference type="Proteomes" id="UP000064967">
    <property type="component" value="Chromosome"/>
</dbReference>
<dbReference type="AlphaFoldDB" id="A0A0K1PJ81"/>
<proteinExistence type="predicted"/>
<gene>
    <name evidence="2" type="ORF">AKJ09_00241</name>
</gene>
<feature type="chain" id="PRO_5005465828" description="Lipoprotein" evidence="1">
    <location>
        <begin position="24"/>
        <end position="153"/>
    </location>
</feature>
<dbReference type="RefSeq" id="WP_146645269.1">
    <property type="nucleotide sequence ID" value="NZ_CP012333.1"/>
</dbReference>
<feature type="signal peptide" evidence="1">
    <location>
        <begin position="1"/>
        <end position="23"/>
    </location>
</feature>
<reference evidence="2 3" key="1">
    <citation type="submission" date="2015-08" db="EMBL/GenBank/DDBJ databases">
        <authorList>
            <person name="Babu N.S."/>
            <person name="Beckwith C.J."/>
            <person name="Beseler K.G."/>
            <person name="Brison A."/>
            <person name="Carone J.V."/>
            <person name="Caskin T.P."/>
            <person name="Diamond M."/>
            <person name="Durham M.E."/>
            <person name="Foxe J.M."/>
            <person name="Go M."/>
            <person name="Henderson B.A."/>
            <person name="Jones I.B."/>
            <person name="McGettigan J.A."/>
            <person name="Micheletti S.J."/>
            <person name="Nasrallah M.E."/>
            <person name="Ortiz D."/>
            <person name="Piller C.R."/>
            <person name="Privatt S.R."/>
            <person name="Schneider S.L."/>
            <person name="Sharp S."/>
            <person name="Smith T.C."/>
            <person name="Stanton J.D."/>
            <person name="Ullery H.E."/>
            <person name="Wilson R.J."/>
            <person name="Serrano M.G."/>
            <person name="Buck G."/>
            <person name="Lee V."/>
            <person name="Wang Y."/>
            <person name="Carvalho R."/>
            <person name="Voegtly L."/>
            <person name="Shi R."/>
            <person name="Duckworth R."/>
            <person name="Johnson A."/>
            <person name="Loviza R."/>
            <person name="Walstead R."/>
            <person name="Shah Z."/>
            <person name="Kiflezghi M."/>
            <person name="Wade K."/>
            <person name="Ball S.L."/>
            <person name="Bradley K.W."/>
            <person name="Asai D.J."/>
            <person name="Bowman C.A."/>
            <person name="Russell D.A."/>
            <person name="Pope W.H."/>
            <person name="Jacobs-Sera D."/>
            <person name="Hendrix R.W."/>
            <person name="Hatfull G.F."/>
        </authorList>
    </citation>
    <scope>NUCLEOTIDE SEQUENCE [LARGE SCALE GENOMIC DNA]</scope>
    <source>
        <strain evidence="2 3">DSM 27648</strain>
    </source>
</reference>
<evidence type="ECO:0000256" key="1">
    <source>
        <dbReference type="SAM" id="SignalP"/>
    </source>
</evidence>
<organism evidence="2 3">
    <name type="scientific">Labilithrix luteola</name>
    <dbReference type="NCBI Taxonomy" id="1391654"/>
    <lineage>
        <taxon>Bacteria</taxon>
        <taxon>Pseudomonadati</taxon>
        <taxon>Myxococcota</taxon>
        <taxon>Polyangia</taxon>
        <taxon>Polyangiales</taxon>
        <taxon>Labilitrichaceae</taxon>
        <taxon>Labilithrix</taxon>
    </lineage>
</organism>
<protein>
    <recommendedName>
        <fullName evidence="4">Lipoprotein</fullName>
    </recommendedName>
</protein>
<keyword evidence="3" id="KW-1185">Reference proteome</keyword>
<evidence type="ECO:0008006" key="4">
    <source>
        <dbReference type="Google" id="ProtNLM"/>
    </source>
</evidence>
<dbReference type="KEGG" id="llu:AKJ09_00241"/>
<dbReference type="STRING" id="1391654.AKJ09_00241"/>
<evidence type="ECO:0000313" key="2">
    <source>
        <dbReference type="EMBL" id="AKU93577.1"/>
    </source>
</evidence>
<sequence length="153" mass="16249">MATRARWTGTLLLVMGLGGAVSGAGKTAFADAPAAFGPVEGGSFHFVPGAKIERPTAAGCNNNADIFLIRGPNVANAKHVDVSPKTYIWEKQAFPTTDCVAPNCLQMFVRVTNKDAPGPRTVTLKHADGRTITTTFDVTENAGRCDYPQNKNK</sequence>
<name>A0A0K1PJ81_9BACT</name>
<dbReference type="EMBL" id="CP012333">
    <property type="protein sequence ID" value="AKU93577.1"/>
    <property type="molecule type" value="Genomic_DNA"/>
</dbReference>
<evidence type="ECO:0000313" key="3">
    <source>
        <dbReference type="Proteomes" id="UP000064967"/>
    </source>
</evidence>